<name>A0A8H3DH97_9AGAM</name>
<protein>
    <submittedName>
        <fullName evidence="1">Uncharacterized protein</fullName>
    </submittedName>
</protein>
<dbReference type="EMBL" id="CAJMWZ010006691">
    <property type="protein sequence ID" value="CAE6526341.1"/>
    <property type="molecule type" value="Genomic_DNA"/>
</dbReference>
<evidence type="ECO:0000313" key="2">
    <source>
        <dbReference type="Proteomes" id="UP000663850"/>
    </source>
</evidence>
<evidence type="ECO:0000313" key="1">
    <source>
        <dbReference type="EMBL" id="CAE6526341.1"/>
    </source>
</evidence>
<organism evidence="1 2">
    <name type="scientific">Rhizoctonia solani</name>
    <dbReference type="NCBI Taxonomy" id="456999"/>
    <lineage>
        <taxon>Eukaryota</taxon>
        <taxon>Fungi</taxon>
        <taxon>Dikarya</taxon>
        <taxon>Basidiomycota</taxon>
        <taxon>Agaricomycotina</taxon>
        <taxon>Agaricomycetes</taxon>
        <taxon>Cantharellales</taxon>
        <taxon>Ceratobasidiaceae</taxon>
        <taxon>Rhizoctonia</taxon>
    </lineage>
</organism>
<dbReference type="Proteomes" id="UP000663850">
    <property type="component" value="Unassembled WGS sequence"/>
</dbReference>
<reference evidence="1" key="1">
    <citation type="submission" date="2021-01" db="EMBL/GenBank/DDBJ databases">
        <authorList>
            <person name="Kaushik A."/>
        </authorList>
    </citation>
    <scope>NUCLEOTIDE SEQUENCE</scope>
    <source>
        <strain evidence="1">Type strain: AG8-Rh-89/</strain>
    </source>
</reference>
<comment type="caution">
    <text evidence="1">The sequence shown here is derived from an EMBL/GenBank/DDBJ whole genome shotgun (WGS) entry which is preliminary data.</text>
</comment>
<proteinExistence type="predicted"/>
<dbReference type="AlphaFoldDB" id="A0A8H3DH97"/>
<sequence>MADFVYAYFLTCEELVDTYTRAGGKIGTFNPDNPDDLHHARRAIFQYLQPGFMHVWYASLDEHPGMAFIVGEPDRPLRESVNIDLAKRCYNMFGRPPDPCQLTEDIGNLNYNLTSRDGHVHILKLREFMQSDRHGDHYPLRWHHIPPEQHHLMR</sequence>
<gene>
    <name evidence="1" type="ORF">RDB_LOCUS124402</name>
</gene>
<accession>A0A8H3DH97</accession>